<feature type="transmembrane region" description="Helical" evidence="3">
    <location>
        <begin position="512"/>
        <end position="530"/>
    </location>
</feature>
<name>A0A4D6K814_9EURY</name>
<dbReference type="AlphaFoldDB" id="A0A4D6K814"/>
<dbReference type="InterPro" id="IPR050154">
    <property type="entry name" value="UbiB_kinase"/>
</dbReference>
<evidence type="ECO:0000256" key="1">
    <source>
        <dbReference type="ARBA" id="ARBA00009670"/>
    </source>
</evidence>
<dbReference type="OMA" id="FEQQPFR"/>
<dbReference type="GeneID" id="42177421"/>
<dbReference type="CDD" id="cd05121">
    <property type="entry name" value="ABC1_ADCK3-like"/>
    <property type="match status" value="1"/>
</dbReference>
<feature type="domain" description="Protein kinase" evidence="4">
    <location>
        <begin position="143"/>
        <end position="446"/>
    </location>
</feature>
<proteinExistence type="inferred from homology"/>
<keyword evidence="5" id="KW-0418">Kinase</keyword>
<dbReference type="EMBL" id="CP039375">
    <property type="protein sequence ID" value="QCD64227.1"/>
    <property type="molecule type" value="Genomic_DNA"/>
</dbReference>
<keyword evidence="3" id="KW-1133">Transmembrane helix</keyword>
<sequence>MARTDAVEETDDQRTGSETVRRPTGLGVRLRALWRAVVISWQFVPFAITLLRDRRRFLLFGRSRDVTSAQQSRRARALKATFVDLGPAFVKIGQMLSTRPDALPAAYVDVLAELQDQVPPAPWTDIEPVIERELGPIDSVFETFDTDPISGASLGQVYVGEVDGDRVAVKVLRPNVRRRVESDLRVVATLTPVLRWASPPGQAFTLGNLAEEFTVTIREEMDYAHEARRLDTVRENFADVDDVCIPDSLPEYSTDRVLTMRYVEGTKIDDVAAIDELGVDRERIVTRLTEIYIKMIVEDGVFHADPHPGNLAVQDDGTIVFYDFGMTGRLGPETRSHLVDFYVAIATDDIDQVIDSFVAMEALDPTADRQMVRELFEIAFEQFRGADLDEFDVEGIISEFEGAMYEFPMRIPQDLAHVVRVTTVLDGVTRTLAPEFDFIEVVTDYVLERGMASGGGEIRERVTDQLRASARATVAVPPRLDDALEKVERGDLPLSAVIEDDRGAFRRMARRLVYGLCVSVGLLAIAGLYAMGALRVLAAVSGLTALFALALVWSFRGRRGPGLGASPQFIRQEMRRRQSGEE</sequence>
<dbReference type="Proteomes" id="UP000297053">
    <property type="component" value="Chromosome"/>
</dbReference>
<dbReference type="InterPro" id="IPR011009">
    <property type="entry name" value="Kinase-like_dom_sf"/>
</dbReference>
<keyword evidence="3" id="KW-0472">Membrane</keyword>
<dbReference type="PANTHER" id="PTHR10566:SF113">
    <property type="entry name" value="PROTEIN ACTIVITY OF BC1 COMPLEX KINASE 7, CHLOROPLASTIC"/>
    <property type="match status" value="1"/>
</dbReference>
<protein>
    <submittedName>
        <fullName evidence="5">AarF/ABC1/UbiB kinase family protein</fullName>
    </submittedName>
</protein>
<keyword evidence="5" id="KW-0808">Transferase</keyword>
<dbReference type="SUPFAM" id="SSF56112">
    <property type="entry name" value="Protein kinase-like (PK-like)"/>
    <property type="match status" value="1"/>
</dbReference>
<dbReference type="Pfam" id="PF03109">
    <property type="entry name" value="ABC1"/>
    <property type="match status" value="1"/>
</dbReference>
<accession>A0A4D6K814</accession>
<evidence type="ECO:0000313" key="5">
    <source>
        <dbReference type="EMBL" id="QCD64227.1"/>
    </source>
</evidence>
<feature type="transmembrane region" description="Helical" evidence="3">
    <location>
        <begin position="536"/>
        <end position="555"/>
    </location>
</feature>
<feature type="region of interest" description="Disordered" evidence="2">
    <location>
        <begin position="1"/>
        <end position="20"/>
    </location>
</feature>
<dbReference type="PROSITE" id="PS50011">
    <property type="entry name" value="PROTEIN_KINASE_DOM"/>
    <property type="match status" value="1"/>
</dbReference>
<evidence type="ECO:0000256" key="2">
    <source>
        <dbReference type="SAM" id="MobiDB-lite"/>
    </source>
</evidence>
<dbReference type="KEGG" id="halz:E5139_00750"/>
<dbReference type="InterPro" id="IPR004147">
    <property type="entry name" value="ABC1_dom"/>
</dbReference>
<dbReference type="GO" id="GO:0004672">
    <property type="term" value="F:protein kinase activity"/>
    <property type="evidence" value="ECO:0007669"/>
    <property type="project" value="InterPro"/>
</dbReference>
<gene>
    <name evidence="5" type="ORF">E5139_00750</name>
</gene>
<keyword evidence="3" id="KW-0812">Transmembrane</keyword>
<dbReference type="GO" id="GO:0005524">
    <property type="term" value="F:ATP binding"/>
    <property type="evidence" value="ECO:0007669"/>
    <property type="project" value="InterPro"/>
</dbReference>
<comment type="similarity">
    <text evidence="1">Belongs to the protein kinase superfamily. ADCK protein kinase family.</text>
</comment>
<evidence type="ECO:0000259" key="4">
    <source>
        <dbReference type="PROSITE" id="PS50011"/>
    </source>
</evidence>
<dbReference type="InterPro" id="IPR000719">
    <property type="entry name" value="Prot_kinase_dom"/>
</dbReference>
<reference evidence="5 6" key="2">
    <citation type="submission" date="2019-04" db="EMBL/GenBank/DDBJ databases">
        <authorList>
            <person name="Yang S."/>
            <person name="Wei W."/>
        </authorList>
    </citation>
    <scope>NUCLEOTIDE SEQUENCE [LARGE SCALE GENOMIC DNA]</scope>
    <source>
        <strain evidence="6">ZP60</strain>
    </source>
</reference>
<organism evidence="5 6">
    <name type="scientific">Halomicrobium mukohataei</name>
    <dbReference type="NCBI Taxonomy" id="57705"/>
    <lineage>
        <taxon>Archaea</taxon>
        <taxon>Methanobacteriati</taxon>
        <taxon>Methanobacteriota</taxon>
        <taxon>Stenosarchaea group</taxon>
        <taxon>Halobacteria</taxon>
        <taxon>Halobacteriales</taxon>
        <taxon>Haloarculaceae</taxon>
        <taxon>Halomicrobium</taxon>
    </lineage>
</organism>
<evidence type="ECO:0000313" key="6">
    <source>
        <dbReference type="Proteomes" id="UP000297053"/>
    </source>
</evidence>
<dbReference type="PANTHER" id="PTHR10566">
    <property type="entry name" value="CHAPERONE-ACTIVITY OF BC1 COMPLEX CABC1 -RELATED"/>
    <property type="match status" value="1"/>
</dbReference>
<evidence type="ECO:0000256" key="3">
    <source>
        <dbReference type="SAM" id="Phobius"/>
    </source>
</evidence>
<reference evidence="5 6" key="1">
    <citation type="submission" date="2019-04" db="EMBL/GenBank/DDBJ databases">
        <title>Complete genome sequence of Arthrobacter sp. ZXY-2 associated with effective atrazine degradation and salt adaptation.</title>
        <authorList>
            <person name="Zhao X."/>
        </authorList>
    </citation>
    <scope>NUCLEOTIDE SEQUENCE [LARGE SCALE GENOMIC DNA]</scope>
    <source>
        <strain evidence="6">ZP60</strain>
    </source>
</reference>
<dbReference type="RefSeq" id="WP_015763638.1">
    <property type="nucleotide sequence ID" value="NZ_CP039375.1"/>
</dbReference>